<comment type="caution">
    <text evidence="4">The sequence shown here is derived from an EMBL/GenBank/DDBJ whole genome shotgun (WGS) entry which is preliminary data.</text>
</comment>
<evidence type="ECO:0000256" key="1">
    <source>
        <dbReference type="ARBA" id="ARBA00022801"/>
    </source>
</evidence>
<dbReference type="SUPFAM" id="SSF109604">
    <property type="entry name" value="HD-domain/PDEase-like"/>
    <property type="match status" value="1"/>
</dbReference>
<dbReference type="SUPFAM" id="SSF53067">
    <property type="entry name" value="Actin-like ATPase domain"/>
    <property type="match status" value="2"/>
</dbReference>
<feature type="domain" description="Ppx/GppA phosphatase N-terminal" evidence="2">
    <location>
        <begin position="3"/>
        <end position="284"/>
    </location>
</feature>
<accession>A0A6N7QR07</accession>
<dbReference type="InterPro" id="IPR048950">
    <property type="entry name" value="Ppx_GppA_C"/>
</dbReference>
<dbReference type="Pfam" id="PF02541">
    <property type="entry name" value="Ppx-GppA"/>
    <property type="match status" value="1"/>
</dbReference>
<evidence type="ECO:0000259" key="2">
    <source>
        <dbReference type="Pfam" id="PF02541"/>
    </source>
</evidence>
<evidence type="ECO:0000313" key="5">
    <source>
        <dbReference type="Proteomes" id="UP000433788"/>
    </source>
</evidence>
<dbReference type="Gene3D" id="3.30.420.150">
    <property type="entry name" value="Exopolyphosphatase. Domain 2"/>
    <property type="match status" value="1"/>
</dbReference>
<reference evidence="4 5" key="1">
    <citation type="submission" date="2019-11" db="EMBL/GenBank/DDBJ databases">
        <authorList>
            <person name="Zhang X.Y."/>
        </authorList>
    </citation>
    <scope>NUCLEOTIDE SEQUENCE [LARGE SCALE GENOMIC DNA]</scope>
    <source>
        <strain evidence="4 5">C176</strain>
    </source>
</reference>
<dbReference type="Gene3D" id="1.10.3210.10">
    <property type="entry name" value="Hypothetical protein af1432"/>
    <property type="match status" value="1"/>
</dbReference>
<keyword evidence="5" id="KW-1185">Reference proteome</keyword>
<dbReference type="InterPro" id="IPR043129">
    <property type="entry name" value="ATPase_NBD"/>
</dbReference>
<dbReference type="Proteomes" id="UP000433788">
    <property type="component" value="Unassembled WGS sequence"/>
</dbReference>
<dbReference type="EMBL" id="WJPP01000004">
    <property type="protein sequence ID" value="MRH78861.1"/>
    <property type="molecule type" value="Genomic_DNA"/>
</dbReference>
<dbReference type="PIRSF" id="PIRSF001267">
    <property type="entry name" value="Pyrophosphatase_GppA_Ppx"/>
    <property type="match status" value="1"/>
</dbReference>
<feature type="domain" description="Ppx/GppA phosphatase C-terminal" evidence="3">
    <location>
        <begin position="291"/>
        <end position="464"/>
    </location>
</feature>
<dbReference type="AlphaFoldDB" id="A0A6N7QR07"/>
<dbReference type="GO" id="GO:0004309">
    <property type="term" value="F:exopolyphosphatase activity"/>
    <property type="evidence" value="ECO:0007669"/>
    <property type="project" value="TreeGrafter"/>
</dbReference>
<dbReference type="InterPro" id="IPR030673">
    <property type="entry name" value="PyroPPase_GppA_Ppx"/>
</dbReference>
<dbReference type="FunFam" id="3.30.420.150:FF:000001">
    <property type="entry name" value="Guanosine-5'-triphosphate,3'-diphosphate pyrophosphatase"/>
    <property type="match status" value="1"/>
</dbReference>
<organism evidence="4 5">
    <name type="scientific">Spiribacter salilacus</name>
    <dbReference type="NCBI Taxonomy" id="2664894"/>
    <lineage>
        <taxon>Bacteria</taxon>
        <taxon>Pseudomonadati</taxon>
        <taxon>Pseudomonadota</taxon>
        <taxon>Gammaproteobacteria</taxon>
        <taxon>Chromatiales</taxon>
        <taxon>Ectothiorhodospiraceae</taxon>
        <taxon>Spiribacter</taxon>
    </lineage>
</organism>
<keyword evidence="1" id="KW-0378">Hydrolase</keyword>
<evidence type="ECO:0000313" key="4">
    <source>
        <dbReference type="EMBL" id="MRH78861.1"/>
    </source>
</evidence>
<evidence type="ECO:0000259" key="3">
    <source>
        <dbReference type="Pfam" id="PF21447"/>
    </source>
</evidence>
<protein>
    <submittedName>
        <fullName evidence="4">Exopolyphosphatase</fullName>
    </submittedName>
</protein>
<sequence>MIVARQEGDGLRVVDRLRESVRLAAGLNKKKQLDDDCRERALACLERFGQRVDGLPPANVRAVGTNTLRQLRRAGDFLEQAEQALGHSIQVISGYEEARLIYLGVAHSIADEAGQRLVIDIGGGSTELIIGEHFQPRVMESLHMGCVSTTQRHFADGLINSAQLRRARIAAEQELEPIADRYRKQGWDRVVGASGTIRAIARCLELQGWAAGEIHLEGLKQLSAALRQFDSVKAIDLKGISPARAEVLPGGLAVLMGIFEQLGIKRMEVADGALREGLLFDLVGRIHHEDVRMASVVALARRYHCDPLQAERVGRSAEHLRQKAAKAWGLDKGPFADLLSWAAQIHEVGLDISHSQFHKHGAYIVAHTDLAGFTRDEQQMLAALVRVHRRKFSQSVFSEFAERWQTPLARLAVILRLAVALHRARAVEVPSTLSLRVEGNALQLRLPADWLAGHPLLEADLAEEADMLAAAGFNLSVRTR</sequence>
<dbReference type="PANTHER" id="PTHR30005:SF14">
    <property type="entry name" value="EXOPOLYPHOSPHATASE"/>
    <property type="match status" value="1"/>
</dbReference>
<dbReference type="PANTHER" id="PTHR30005">
    <property type="entry name" value="EXOPOLYPHOSPHATASE"/>
    <property type="match status" value="1"/>
</dbReference>
<dbReference type="InterPro" id="IPR003695">
    <property type="entry name" value="Ppx_GppA_N"/>
</dbReference>
<name>A0A6N7QR07_9GAMM</name>
<dbReference type="Gene3D" id="3.30.420.40">
    <property type="match status" value="1"/>
</dbReference>
<dbReference type="GO" id="GO:0006798">
    <property type="term" value="P:polyphosphate catabolic process"/>
    <property type="evidence" value="ECO:0007669"/>
    <property type="project" value="TreeGrafter"/>
</dbReference>
<dbReference type="Pfam" id="PF21447">
    <property type="entry name" value="Ppx-GppA_III"/>
    <property type="match status" value="1"/>
</dbReference>
<dbReference type="CDD" id="cd24053">
    <property type="entry name" value="ASKHA_NBD_EcPPX-GppA-like"/>
    <property type="match status" value="1"/>
</dbReference>
<proteinExistence type="predicted"/>
<gene>
    <name evidence="4" type="ORF">GH984_09085</name>
</gene>
<dbReference type="InterPro" id="IPR050273">
    <property type="entry name" value="GppA/Ppx_hydrolase"/>
</dbReference>